<dbReference type="KEGG" id="bww:bwei_0107"/>
<dbReference type="InterPro" id="IPR025047">
    <property type="entry name" value="DUF3986"/>
</dbReference>
<dbReference type="Pfam" id="PF13143">
    <property type="entry name" value="DUF3986"/>
    <property type="match status" value="1"/>
</dbReference>
<dbReference type="RefSeq" id="WP_002034469.1">
    <property type="nucleotide sequence ID" value="NZ_CM000737.1"/>
</dbReference>
<dbReference type="GeneID" id="66265664"/>
<dbReference type="Proteomes" id="UP000001753">
    <property type="component" value="Chromosome"/>
</dbReference>
<protein>
    <submittedName>
        <fullName evidence="1">Uncharacterized protein</fullName>
    </submittedName>
</protein>
<accession>C2Y0P9</accession>
<sequence length="98" mass="11898">MDYEYDDSVHLHLDYFGTECDMESIAYKRKHEDVWDVYFNFGVYGLQKEEIETGRFMDEYAGYYVFSVHARDLSWEFGSAQFEEWVLKNHIVERTLQK</sequence>
<comment type="caution">
    <text evidence="1">The sequence shown here is derived from an EMBL/GenBank/DDBJ whole genome shotgun (WGS) entry which is preliminary data.</text>
</comment>
<dbReference type="EMBL" id="ACMP01000125">
    <property type="protein sequence ID" value="EEL68447.1"/>
    <property type="molecule type" value="Genomic_DNA"/>
</dbReference>
<accession>A0A0A0WEK4</accession>
<reference evidence="2 3" key="2">
    <citation type="submission" date="2017-01" db="EMBL/GenBank/DDBJ databases">
        <title>Bacillus cereus isolates.</title>
        <authorList>
            <person name="Beno S.M."/>
        </authorList>
    </citation>
    <scope>NUCLEOTIDE SEQUENCE [LARGE SCALE GENOMIC DNA]</scope>
    <source>
        <strain evidence="2 3">FSL W7-1108</strain>
    </source>
</reference>
<evidence type="ECO:0000313" key="1">
    <source>
        <dbReference type="EMBL" id="EEL68447.1"/>
    </source>
</evidence>
<evidence type="ECO:0000313" key="3">
    <source>
        <dbReference type="Proteomes" id="UP000190696"/>
    </source>
</evidence>
<name>A0A0A0WEK4_BACMY</name>
<dbReference type="AlphaFoldDB" id="A0A0A0WEK4"/>
<reference evidence="1" key="1">
    <citation type="journal article" date="2012" name="Genome Res.">
        <title>Genomic characterization of the Bacillus cereus sensu lato species: Backdrop to the evolution of Bacillus anthracis.</title>
        <authorList>
            <person name="Zwick M.E."/>
            <person name="Joseph S.J."/>
            <person name="Didelot X."/>
            <person name="Chen P.E."/>
            <person name="Bishop-Lilly K.A."/>
            <person name="Stewart A.C."/>
            <person name="Willner K."/>
            <person name="Nolan N."/>
            <person name="Lentz S."/>
            <person name="Thomason M.K."/>
            <person name="Sozhamannan S."/>
            <person name="Mateczun A.J."/>
            <person name="Du L."/>
            <person name="Read T.D."/>
        </authorList>
    </citation>
    <scope>NUCLEOTIDE SEQUENCE [LARGE SCALE GENOMIC DNA]</scope>
    <source>
        <strain evidence="1">AH603</strain>
    </source>
</reference>
<dbReference type="Proteomes" id="UP000190696">
    <property type="component" value="Unassembled WGS sequence"/>
</dbReference>
<gene>
    <name evidence="1" type="ORF">bcere0026_45400</name>
    <name evidence="2" type="ORF">BW900_16860</name>
</gene>
<organism evidence="1">
    <name type="scientific">Bacillus mycoides</name>
    <dbReference type="NCBI Taxonomy" id="1405"/>
    <lineage>
        <taxon>Bacteria</taxon>
        <taxon>Bacillati</taxon>
        <taxon>Bacillota</taxon>
        <taxon>Bacilli</taxon>
        <taxon>Bacillales</taxon>
        <taxon>Bacillaceae</taxon>
        <taxon>Bacillus</taxon>
        <taxon>Bacillus cereus group</taxon>
    </lineage>
</organism>
<dbReference type="EMBL" id="MUAI01000014">
    <property type="protein sequence ID" value="OOR05487.1"/>
    <property type="molecule type" value="Genomic_DNA"/>
</dbReference>
<proteinExistence type="predicted"/>
<evidence type="ECO:0000313" key="2">
    <source>
        <dbReference type="EMBL" id="OOR05487.1"/>
    </source>
</evidence>